<evidence type="ECO:0008006" key="2">
    <source>
        <dbReference type="Google" id="ProtNLM"/>
    </source>
</evidence>
<dbReference type="SUPFAM" id="SSF110849">
    <property type="entry name" value="ParB/Sulfiredoxin"/>
    <property type="match status" value="1"/>
</dbReference>
<organism evidence="1">
    <name type="scientific">Faunusvirus sp</name>
    <dbReference type="NCBI Taxonomy" id="2487766"/>
    <lineage>
        <taxon>Viruses</taxon>
        <taxon>Varidnaviria</taxon>
        <taxon>Bamfordvirae</taxon>
        <taxon>Nucleocytoviricota</taxon>
        <taxon>Megaviricetes</taxon>
        <taxon>Imitervirales</taxon>
        <taxon>Mimiviridae</taxon>
    </lineage>
</organism>
<sequence>MSNVKIHLPVYDADILAAFLKLGDSVKNIYYITIDKHTTYDTICRDIFDHPDKRIVILGNIKKQLPIPKHSKFLISELVNTARAASIDGYEKISKHKFIYFIANYLCNYTSHTFGYWVGNKVVYGDVFKLWYVSDKIKSQQVKTVDIIQKLYGGKDKDYIDVDIWGEGINVRTIKKHKYHQAAVKSANMDFPIILYKSGSNIQLIDGAHRLAKAYLEGIKTVKIKYVTGKHLDAVKIDNIKKYHKQFQIDKC</sequence>
<proteinExistence type="predicted"/>
<accession>A0A3G4ZZX8</accession>
<evidence type="ECO:0000313" key="1">
    <source>
        <dbReference type="EMBL" id="AYV79571.1"/>
    </source>
</evidence>
<gene>
    <name evidence="1" type="ORF">Faunusvirus23_8</name>
</gene>
<name>A0A3G4ZZX8_9VIRU</name>
<reference evidence="1" key="1">
    <citation type="submission" date="2018-10" db="EMBL/GenBank/DDBJ databases">
        <title>Hidden diversity of soil giant viruses.</title>
        <authorList>
            <person name="Schulz F."/>
            <person name="Alteio L."/>
            <person name="Goudeau D."/>
            <person name="Ryan E.M."/>
            <person name="Malmstrom R.R."/>
            <person name="Blanchard J."/>
            <person name="Woyke T."/>
        </authorList>
    </citation>
    <scope>NUCLEOTIDE SEQUENCE</scope>
    <source>
        <strain evidence="1">FNV1</strain>
    </source>
</reference>
<protein>
    <recommendedName>
        <fullName evidence="2">ParB/Sulfiredoxin domain-containing protein</fullName>
    </recommendedName>
</protein>
<dbReference type="InterPro" id="IPR036086">
    <property type="entry name" value="ParB/Sulfiredoxin_sf"/>
</dbReference>
<dbReference type="EMBL" id="MK072154">
    <property type="protein sequence ID" value="AYV79571.1"/>
    <property type="molecule type" value="Genomic_DNA"/>
</dbReference>